<dbReference type="Proteomes" id="UP000242519">
    <property type="component" value="Unassembled WGS sequence"/>
</dbReference>
<organism evidence="1 2">
    <name type="scientific">Diplocarpon coronariae</name>
    <dbReference type="NCBI Taxonomy" id="2795749"/>
    <lineage>
        <taxon>Eukaryota</taxon>
        <taxon>Fungi</taxon>
        <taxon>Dikarya</taxon>
        <taxon>Ascomycota</taxon>
        <taxon>Pezizomycotina</taxon>
        <taxon>Leotiomycetes</taxon>
        <taxon>Helotiales</taxon>
        <taxon>Drepanopezizaceae</taxon>
        <taxon>Diplocarpon</taxon>
    </lineage>
</organism>
<keyword evidence="2" id="KW-1185">Reference proteome</keyword>
<accession>A0A218ZAQ5</accession>
<sequence length="394" mass="43181">MAATGSHNAGTSQSWISPAASTAARYARISTAASHLGLTRTSPFFPQNAAEYAVHVHETHDARLRRQRVRMQGRIAELGVKKRGGRPVTRGEDLRVRQFAFAGYNDGRTVPEHEQRLEDGGSASYSKFLGEKTAVWGGDEEHIVEGKKSAASIKMRAFWPDMVELKAEGEGRVMNREPRRFPLPRVDLYSDAVVRRLIPNPQDLTRAEMDALCSALAAKRDDIVWFERRAVCFHGNLDRLPAISRIFEEHEEMERYVARGRTDSGVSTSFEGDAPVRVMGGGGMGREPNYYGGQVQAPPGFEAAAGGPAADDDDLPSYLSALDIVNATRPRHTAIPPVGPETGTIERHAYYATDSTALAPPGGWKFDEGALRDEGWGGLLDELDCADENCHATY</sequence>
<dbReference type="AlphaFoldDB" id="A0A218ZAQ5"/>
<gene>
    <name evidence="1" type="ORF">B2J93_9314</name>
</gene>
<name>A0A218ZAQ5_9HELO</name>
<dbReference type="OrthoDB" id="3556970at2759"/>
<reference evidence="1 2" key="1">
    <citation type="submission" date="2017-04" db="EMBL/GenBank/DDBJ databases">
        <title>Draft genome sequence of Marssonina coronaria NL1: causal agent of apple blotch.</title>
        <authorList>
            <person name="Cheng Q."/>
        </authorList>
    </citation>
    <scope>NUCLEOTIDE SEQUENCE [LARGE SCALE GENOMIC DNA]</scope>
    <source>
        <strain evidence="1 2">NL1</strain>
    </source>
</reference>
<dbReference type="InParanoid" id="A0A218ZAQ5"/>
<proteinExistence type="predicted"/>
<evidence type="ECO:0000313" key="2">
    <source>
        <dbReference type="Proteomes" id="UP000242519"/>
    </source>
</evidence>
<protein>
    <submittedName>
        <fullName evidence="1">Uncharacterized protein</fullName>
    </submittedName>
</protein>
<dbReference type="STRING" id="503106.A0A218ZAQ5"/>
<dbReference type="EMBL" id="MZNU01000116">
    <property type="protein sequence ID" value="OWP04246.1"/>
    <property type="molecule type" value="Genomic_DNA"/>
</dbReference>
<comment type="caution">
    <text evidence="1">The sequence shown here is derived from an EMBL/GenBank/DDBJ whole genome shotgun (WGS) entry which is preliminary data.</text>
</comment>
<evidence type="ECO:0000313" key="1">
    <source>
        <dbReference type="EMBL" id="OWP04246.1"/>
    </source>
</evidence>